<evidence type="ECO:0000259" key="8">
    <source>
        <dbReference type="PROSITE" id="PS50850"/>
    </source>
</evidence>
<dbReference type="GeneID" id="27353013"/>
<keyword evidence="3" id="KW-0813">Transport</keyword>
<dbReference type="GO" id="GO:0022857">
    <property type="term" value="F:transmembrane transporter activity"/>
    <property type="evidence" value="ECO:0007669"/>
    <property type="project" value="InterPro"/>
</dbReference>
<dbReference type="Gene3D" id="1.20.1250.20">
    <property type="entry name" value="MFS general substrate transporter like domains"/>
    <property type="match status" value="2"/>
</dbReference>
<feature type="transmembrane region" description="Helical" evidence="7">
    <location>
        <begin position="397"/>
        <end position="416"/>
    </location>
</feature>
<dbReference type="InterPro" id="IPR011701">
    <property type="entry name" value="MFS"/>
</dbReference>
<evidence type="ECO:0000256" key="3">
    <source>
        <dbReference type="ARBA" id="ARBA00022448"/>
    </source>
</evidence>
<proteinExistence type="inferred from homology"/>
<dbReference type="EMBL" id="KN847332">
    <property type="protein sequence ID" value="KIW48340.1"/>
    <property type="molecule type" value="Genomic_DNA"/>
</dbReference>
<evidence type="ECO:0000313" key="10">
    <source>
        <dbReference type="Proteomes" id="UP000053342"/>
    </source>
</evidence>
<dbReference type="OrthoDB" id="4078873at2759"/>
<feature type="transmembrane region" description="Helical" evidence="7">
    <location>
        <begin position="144"/>
        <end position="161"/>
    </location>
</feature>
<dbReference type="Pfam" id="PF07690">
    <property type="entry name" value="MFS_1"/>
    <property type="match status" value="1"/>
</dbReference>
<dbReference type="SUPFAM" id="SSF103473">
    <property type="entry name" value="MFS general substrate transporter"/>
    <property type="match status" value="1"/>
</dbReference>
<keyword evidence="4 7" id="KW-0812">Transmembrane</keyword>
<feature type="transmembrane region" description="Helical" evidence="7">
    <location>
        <begin position="484"/>
        <end position="509"/>
    </location>
</feature>
<dbReference type="VEuPathDB" id="FungiDB:PV06_00939"/>
<comment type="similarity">
    <text evidence="2">Belongs to the major facilitator superfamily.</text>
</comment>
<dbReference type="RefSeq" id="XP_016268556.1">
    <property type="nucleotide sequence ID" value="XM_016401503.1"/>
</dbReference>
<feature type="transmembrane region" description="Helical" evidence="7">
    <location>
        <begin position="232"/>
        <end position="252"/>
    </location>
</feature>
<dbReference type="InterPro" id="IPR036259">
    <property type="entry name" value="MFS_trans_sf"/>
</dbReference>
<feature type="transmembrane region" description="Helical" evidence="7">
    <location>
        <begin position="77"/>
        <end position="100"/>
    </location>
</feature>
<dbReference type="InterPro" id="IPR020846">
    <property type="entry name" value="MFS_dom"/>
</dbReference>
<organism evidence="9 10">
    <name type="scientific">Exophiala oligosperma</name>
    <dbReference type="NCBI Taxonomy" id="215243"/>
    <lineage>
        <taxon>Eukaryota</taxon>
        <taxon>Fungi</taxon>
        <taxon>Dikarya</taxon>
        <taxon>Ascomycota</taxon>
        <taxon>Pezizomycotina</taxon>
        <taxon>Eurotiomycetes</taxon>
        <taxon>Chaetothyriomycetidae</taxon>
        <taxon>Chaetothyriales</taxon>
        <taxon>Herpotrichiellaceae</taxon>
        <taxon>Exophiala</taxon>
    </lineage>
</organism>
<feature type="transmembrane region" description="Helical" evidence="7">
    <location>
        <begin position="316"/>
        <end position="336"/>
    </location>
</feature>
<dbReference type="PANTHER" id="PTHR23501">
    <property type="entry name" value="MAJOR FACILITATOR SUPERFAMILY"/>
    <property type="match status" value="1"/>
</dbReference>
<reference evidence="9 10" key="1">
    <citation type="submission" date="2015-01" db="EMBL/GenBank/DDBJ databases">
        <title>The Genome Sequence of Exophiala oligosperma CBS72588.</title>
        <authorList>
            <consortium name="The Broad Institute Genomics Platform"/>
            <person name="Cuomo C."/>
            <person name="de Hoog S."/>
            <person name="Gorbushina A."/>
            <person name="Stielow B."/>
            <person name="Teixiera M."/>
            <person name="Abouelleil A."/>
            <person name="Chapman S.B."/>
            <person name="Priest M."/>
            <person name="Young S.K."/>
            <person name="Wortman J."/>
            <person name="Nusbaum C."/>
            <person name="Birren B."/>
        </authorList>
    </citation>
    <scope>NUCLEOTIDE SEQUENCE [LARGE SCALE GENOMIC DNA]</scope>
    <source>
        <strain evidence="9 10">CBS 72588</strain>
    </source>
</reference>
<feature type="domain" description="Major facilitator superfamily (MFS) profile" evidence="8">
    <location>
        <begin position="79"/>
        <end position="585"/>
    </location>
</feature>
<name>A0A0D2E0L0_9EURO</name>
<evidence type="ECO:0000313" key="9">
    <source>
        <dbReference type="EMBL" id="KIW48340.1"/>
    </source>
</evidence>
<evidence type="ECO:0000256" key="7">
    <source>
        <dbReference type="SAM" id="Phobius"/>
    </source>
</evidence>
<feature type="transmembrane region" description="Helical" evidence="7">
    <location>
        <begin position="562"/>
        <end position="581"/>
    </location>
</feature>
<sequence length="597" mass="64276">MRDKSWQPPPNQTMAIQEQQPVEAAEVTLIEAEPPSGVNYENEVSDKNVQASVQAGVQAGVQAIEATTIAWTTKALIFAYVMLWITYFVEGMLGGVVAALNPYVTSAFALHSLTPTVSVLSSVIGGVTNLTLAKILDVFGRPHGYLFCVSIATIGLVMMAACDNVESYAAAQVFYTVGNNGLQYSLSVFVADTSNLRNRGLMQAIVSTPNLITCWLGGPISTGFLNGPGWRWAFAMFTILVPAVALPLWGLLLKNYFKAKKQGLMPKSNNERNMLQSLLHYCREFDAMGLLLVSAGFALFLLSFDLYTFQAKGWDSALVISMLAAGVSLIVAFAVWEKFFAPITLLPYSLLLDRTAFGACVLSAILFLSYYCWSSFLGSFLQVVNGLSITHASYIQQTYTVGSVLCSVGVGALIHYTGHFKPVCLYIGVPLNILGVGLMINFLGPSANIGFIVMCQIFLSIGSGVVVICDEIAILAAASHQHTAVCIAVLSMFASVGGAVGLTIASAIWQDILPKKLAAYLPAKELENLPLIYADLKTQLSYPIGSETRTAIQHAYADTQKMLLTAGTAVWAAGVIGVLLWRNINVIGIKQTKGHVW</sequence>
<feature type="transmembrane region" description="Helical" evidence="7">
    <location>
        <begin position="423"/>
        <end position="443"/>
    </location>
</feature>
<evidence type="ECO:0000256" key="6">
    <source>
        <dbReference type="ARBA" id="ARBA00023136"/>
    </source>
</evidence>
<accession>A0A0D2E0L0</accession>
<dbReference type="GO" id="GO:0005886">
    <property type="term" value="C:plasma membrane"/>
    <property type="evidence" value="ECO:0007669"/>
    <property type="project" value="TreeGrafter"/>
</dbReference>
<keyword evidence="5 7" id="KW-1133">Transmembrane helix</keyword>
<comment type="subcellular location">
    <subcellularLocation>
        <location evidence="1">Membrane</location>
        <topology evidence="1">Multi-pass membrane protein</topology>
    </subcellularLocation>
</comment>
<evidence type="ECO:0000256" key="2">
    <source>
        <dbReference type="ARBA" id="ARBA00008335"/>
    </source>
</evidence>
<evidence type="ECO:0000256" key="1">
    <source>
        <dbReference type="ARBA" id="ARBA00004141"/>
    </source>
</evidence>
<feature type="transmembrane region" description="Helical" evidence="7">
    <location>
        <begin position="356"/>
        <end position="377"/>
    </location>
</feature>
<protein>
    <recommendedName>
        <fullName evidence="8">Major facilitator superfamily (MFS) profile domain-containing protein</fullName>
    </recommendedName>
</protein>
<dbReference type="PROSITE" id="PS50850">
    <property type="entry name" value="MFS"/>
    <property type="match status" value="1"/>
</dbReference>
<keyword evidence="6 7" id="KW-0472">Membrane</keyword>
<feature type="transmembrane region" description="Helical" evidence="7">
    <location>
        <begin position="449"/>
        <end position="477"/>
    </location>
</feature>
<dbReference type="FunFam" id="1.20.1250.20:FF:000284">
    <property type="entry name" value="Siderophore iron transporter mirB"/>
    <property type="match status" value="1"/>
</dbReference>
<dbReference type="AlphaFoldDB" id="A0A0D2E0L0"/>
<feature type="transmembrane region" description="Helical" evidence="7">
    <location>
        <begin position="285"/>
        <end position="304"/>
    </location>
</feature>
<feature type="transmembrane region" description="Helical" evidence="7">
    <location>
        <begin position="112"/>
        <end position="132"/>
    </location>
</feature>
<evidence type="ECO:0000256" key="5">
    <source>
        <dbReference type="ARBA" id="ARBA00022989"/>
    </source>
</evidence>
<dbReference type="Proteomes" id="UP000053342">
    <property type="component" value="Unassembled WGS sequence"/>
</dbReference>
<dbReference type="PANTHER" id="PTHR23501:SF3">
    <property type="entry name" value="MAJOR FACILITATOR SUPERFAMILY (MFS) PROFILE DOMAIN-CONTAINING PROTEIN"/>
    <property type="match status" value="1"/>
</dbReference>
<evidence type="ECO:0000256" key="4">
    <source>
        <dbReference type="ARBA" id="ARBA00022692"/>
    </source>
</evidence>
<gene>
    <name evidence="9" type="ORF">PV06_00939</name>
</gene>
<keyword evidence="10" id="KW-1185">Reference proteome</keyword>
<dbReference type="HOGENOM" id="CLU_012970_1_0_1"/>